<dbReference type="Proteomes" id="UP001069802">
    <property type="component" value="Unassembled WGS sequence"/>
</dbReference>
<evidence type="ECO:0000313" key="2">
    <source>
        <dbReference type="EMBL" id="MCZ4281514.1"/>
    </source>
</evidence>
<dbReference type="Pfam" id="PF11216">
    <property type="entry name" value="DUF3012"/>
    <property type="match status" value="1"/>
</dbReference>
<feature type="chain" id="PRO_5045447326" evidence="1">
    <location>
        <begin position="21"/>
        <end position="54"/>
    </location>
</feature>
<protein>
    <submittedName>
        <fullName evidence="2">DUF3012 domain-containing protein</fullName>
    </submittedName>
</protein>
<gene>
    <name evidence="2" type="ORF">O4H49_12045</name>
</gene>
<feature type="signal peptide" evidence="1">
    <location>
        <begin position="1"/>
        <end position="20"/>
    </location>
</feature>
<dbReference type="RefSeq" id="WP_269423664.1">
    <property type="nucleotide sequence ID" value="NZ_JAPWGY010000003.1"/>
</dbReference>
<organism evidence="2 3">
    <name type="scientific">Kiloniella laminariae</name>
    <dbReference type="NCBI Taxonomy" id="454162"/>
    <lineage>
        <taxon>Bacteria</taxon>
        <taxon>Pseudomonadati</taxon>
        <taxon>Pseudomonadota</taxon>
        <taxon>Alphaproteobacteria</taxon>
        <taxon>Rhodospirillales</taxon>
        <taxon>Kiloniellaceae</taxon>
        <taxon>Kiloniella</taxon>
    </lineage>
</organism>
<keyword evidence="3" id="KW-1185">Reference proteome</keyword>
<dbReference type="EMBL" id="JAPWGY010000003">
    <property type="protein sequence ID" value="MCZ4281514.1"/>
    <property type="molecule type" value="Genomic_DNA"/>
</dbReference>
<dbReference type="InterPro" id="IPR021379">
    <property type="entry name" value="DUF3012"/>
</dbReference>
<evidence type="ECO:0000256" key="1">
    <source>
        <dbReference type="SAM" id="SignalP"/>
    </source>
</evidence>
<dbReference type="PROSITE" id="PS51257">
    <property type="entry name" value="PROKAR_LIPOPROTEIN"/>
    <property type="match status" value="1"/>
</dbReference>
<proteinExistence type="predicted"/>
<evidence type="ECO:0000313" key="3">
    <source>
        <dbReference type="Proteomes" id="UP001069802"/>
    </source>
</evidence>
<name>A0ABT4LK83_9PROT</name>
<sequence length="54" mass="5888">MTYLKLALAALFITALSACSPEVGSQEWCDALKEKPKGDWSANEAADFTKHCLL</sequence>
<reference evidence="2" key="1">
    <citation type="submission" date="2022-12" db="EMBL/GenBank/DDBJ databases">
        <title>Bacterial isolates from different developmental stages of Nematostella vectensis.</title>
        <authorList>
            <person name="Fraune S."/>
        </authorList>
    </citation>
    <scope>NUCLEOTIDE SEQUENCE</scope>
    <source>
        <strain evidence="2">G21630-S1</strain>
    </source>
</reference>
<accession>A0ABT4LK83</accession>
<keyword evidence="1" id="KW-0732">Signal</keyword>
<comment type="caution">
    <text evidence="2">The sequence shown here is derived from an EMBL/GenBank/DDBJ whole genome shotgun (WGS) entry which is preliminary data.</text>
</comment>